<dbReference type="Proteomes" id="UP000306223">
    <property type="component" value="Unassembled WGS sequence"/>
</dbReference>
<comment type="caution">
    <text evidence="1">The sequence shown here is derived from an EMBL/GenBank/DDBJ whole genome shotgun (WGS) entry which is preliminary data.</text>
</comment>
<name>A0A4U0QVK9_9RHOB</name>
<organism evidence="1 2">
    <name type="scientific">Paracoccus hibiscisoli</name>
    <dbReference type="NCBI Taxonomy" id="2023261"/>
    <lineage>
        <taxon>Bacteria</taxon>
        <taxon>Pseudomonadati</taxon>
        <taxon>Pseudomonadota</taxon>
        <taxon>Alphaproteobacteria</taxon>
        <taxon>Rhodobacterales</taxon>
        <taxon>Paracoccaceae</taxon>
        <taxon>Paracoccus</taxon>
    </lineage>
</organism>
<evidence type="ECO:0000313" key="1">
    <source>
        <dbReference type="EMBL" id="TJZ86165.1"/>
    </source>
</evidence>
<proteinExistence type="predicted"/>
<dbReference type="AlphaFoldDB" id="A0A4U0QVK9"/>
<keyword evidence="2" id="KW-1185">Reference proteome</keyword>
<accession>A0A4U0QVK9</accession>
<gene>
    <name evidence="1" type="ORF">FA740_04560</name>
</gene>
<dbReference type="OrthoDB" id="7877312at2"/>
<protein>
    <submittedName>
        <fullName evidence="1">Uncharacterized protein</fullName>
    </submittedName>
</protein>
<dbReference type="RefSeq" id="WP_136855594.1">
    <property type="nucleotide sequence ID" value="NZ_SUNH01000006.1"/>
</dbReference>
<evidence type="ECO:0000313" key="2">
    <source>
        <dbReference type="Proteomes" id="UP000306223"/>
    </source>
</evidence>
<sequence>MIRYAILDDQGIVVGLGDALTADDMIGSVPDGHTVTGMGDDEYPVPMAEYLGADEQFHPLPPRPGPWARWQGVEWIDPRTPSDMQAALYAARDATFLDKSDLLTRMFLAGLFDAENVLIASQGEIPPTLEPALQSMPAEAQVIARIKWRSDTVISRVNPVIVLAAAALGVTDEQMDAIFGVTVPA</sequence>
<dbReference type="EMBL" id="SUNH01000006">
    <property type="protein sequence ID" value="TJZ86165.1"/>
    <property type="molecule type" value="Genomic_DNA"/>
</dbReference>
<reference evidence="1 2" key="1">
    <citation type="submission" date="2019-04" db="EMBL/GenBank/DDBJ databases">
        <authorList>
            <person name="Li J."/>
        </authorList>
    </citation>
    <scope>NUCLEOTIDE SEQUENCE [LARGE SCALE GENOMIC DNA]</scope>
    <source>
        <strain evidence="1 2">CCTCC AB2016182</strain>
    </source>
</reference>